<dbReference type="InterPro" id="IPR000843">
    <property type="entry name" value="HTH_LacI"/>
</dbReference>
<dbReference type="SUPFAM" id="SSF47413">
    <property type="entry name" value="lambda repressor-like DNA-binding domains"/>
    <property type="match status" value="1"/>
</dbReference>
<keyword evidence="1" id="KW-0805">Transcription regulation</keyword>
<dbReference type="Gene3D" id="3.40.50.2300">
    <property type="match status" value="2"/>
</dbReference>
<dbReference type="Gene3D" id="1.10.260.40">
    <property type="entry name" value="lambda repressor-like DNA-binding domains"/>
    <property type="match status" value="1"/>
</dbReference>
<dbReference type="EMBL" id="JXAK01000004">
    <property type="protein sequence ID" value="KIL41999.1"/>
    <property type="molecule type" value="Genomic_DNA"/>
</dbReference>
<evidence type="ECO:0000256" key="2">
    <source>
        <dbReference type="ARBA" id="ARBA00023125"/>
    </source>
</evidence>
<dbReference type="CDD" id="cd01392">
    <property type="entry name" value="HTH_LacI"/>
    <property type="match status" value="1"/>
</dbReference>
<dbReference type="SUPFAM" id="SSF53822">
    <property type="entry name" value="Periplasmic binding protein-like I"/>
    <property type="match status" value="1"/>
</dbReference>
<comment type="caution">
    <text evidence="5">The sequence shown here is derived from an EMBL/GenBank/DDBJ whole genome shotgun (WGS) entry which is preliminary data.</text>
</comment>
<dbReference type="PANTHER" id="PTHR30146">
    <property type="entry name" value="LACI-RELATED TRANSCRIPTIONAL REPRESSOR"/>
    <property type="match status" value="1"/>
</dbReference>
<reference evidence="5 6" key="1">
    <citation type="submission" date="2014-12" db="EMBL/GenBank/DDBJ databases">
        <title>Draft genome sequence of Paenibacillus kamchatkensis strain B-2647.</title>
        <authorList>
            <person name="Karlyshev A.V."/>
            <person name="Kudryashova E.B."/>
        </authorList>
    </citation>
    <scope>NUCLEOTIDE SEQUENCE [LARGE SCALE GENOMIC DNA]</scope>
    <source>
        <strain evidence="5 6">VKM B-2647</strain>
    </source>
</reference>
<dbReference type="InterPro" id="IPR046335">
    <property type="entry name" value="LacI/GalR-like_sensor"/>
</dbReference>
<keyword evidence="6" id="KW-1185">Reference proteome</keyword>
<protein>
    <recommendedName>
        <fullName evidence="4">HTH lacI-type domain-containing protein</fullName>
    </recommendedName>
</protein>
<organism evidence="5 6">
    <name type="scientific">Gordoniibacillus kamchatkensis</name>
    <dbReference type="NCBI Taxonomy" id="1590651"/>
    <lineage>
        <taxon>Bacteria</taxon>
        <taxon>Bacillati</taxon>
        <taxon>Bacillota</taxon>
        <taxon>Bacilli</taxon>
        <taxon>Bacillales</taxon>
        <taxon>Paenibacillaceae</taxon>
        <taxon>Gordoniibacillus</taxon>
    </lineage>
</organism>
<dbReference type="PROSITE" id="PS00356">
    <property type="entry name" value="HTH_LACI_1"/>
    <property type="match status" value="1"/>
</dbReference>
<dbReference type="Proteomes" id="UP000031967">
    <property type="component" value="Unassembled WGS sequence"/>
</dbReference>
<dbReference type="PRINTS" id="PR00036">
    <property type="entry name" value="HTHLACI"/>
</dbReference>
<dbReference type="PANTHER" id="PTHR30146:SF109">
    <property type="entry name" value="HTH-TYPE TRANSCRIPTIONAL REGULATOR GALS"/>
    <property type="match status" value="1"/>
</dbReference>
<dbReference type="InterPro" id="IPR010982">
    <property type="entry name" value="Lambda_DNA-bd_dom_sf"/>
</dbReference>
<dbReference type="CDD" id="cd06267">
    <property type="entry name" value="PBP1_LacI_sugar_binding-like"/>
    <property type="match status" value="1"/>
</dbReference>
<dbReference type="Pfam" id="PF13377">
    <property type="entry name" value="Peripla_BP_3"/>
    <property type="match status" value="1"/>
</dbReference>
<proteinExistence type="predicted"/>
<evidence type="ECO:0000259" key="4">
    <source>
        <dbReference type="PROSITE" id="PS50932"/>
    </source>
</evidence>
<evidence type="ECO:0000256" key="1">
    <source>
        <dbReference type="ARBA" id="ARBA00023015"/>
    </source>
</evidence>
<accession>A0ABR5ALU0</accession>
<evidence type="ECO:0000313" key="5">
    <source>
        <dbReference type="EMBL" id="KIL41999.1"/>
    </source>
</evidence>
<sequence length="346" mass="37762">MPTIKDIASAAGVSVATVSYVLNDTRYVSPDKKERVLRAIRELNYVPNAVARGLRVRESKTISLIVSDITNPFYPDVAKACEDYAREFGYTVNMVNTGDDPQRLAGALEQLRKGKVDGAIVTTAMEADRELLRQLMEEGYPIVVAHRPLERFAGDMVVSDNYRGGVLAANHLLGLGHTRIALMTGVPGSTVSLLREQGYEDAMREAGVEVRPEWLISGEAKYAPSFQATRALLQLPQDIRPTAVINISDIGALGILDAAYDLGVEVPGELAVVGFDDLFIAASRCVQLTTVKIPRYEIGRTATELLLKRIAGGKPERSELLTLPVELVVRRTCGSQTSEYNVSEET</sequence>
<dbReference type="Pfam" id="PF00356">
    <property type="entry name" value="LacI"/>
    <property type="match status" value="1"/>
</dbReference>
<feature type="domain" description="HTH lacI-type" evidence="4">
    <location>
        <begin position="2"/>
        <end position="56"/>
    </location>
</feature>
<gene>
    <name evidence="5" type="ORF">SD70_03830</name>
</gene>
<dbReference type="PROSITE" id="PS50932">
    <property type="entry name" value="HTH_LACI_2"/>
    <property type="match status" value="1"/>
</dbReference>
<keyword evidence="2" id="KW-0238">DNA-binding</keyword>
<dbReference type="SMART" id="SM00354">
    <property type="entry name" value="HTH_LACI"/>
    <property type="match status" value="1"/>
</dbReference>
<evidence type="ECO:0000256" key="3">
    <source>
        <dbReference type="ARBA" id="ARBA00023163"/>
    </source>
</evidence>
<name>A0ABR5ALU0_9BACL</name>
<evidence type="ECO:0000313" key="6">
    <source>
        <dbReference type="Proteomes" id="UP000031967"/>
    </source>
</evidence>
<dbReference type="RefSeq" id="WP_041045805.1">
    <property type="nucleotide sequence ID" value="NZ_JXAK01000004.1"/>
</dbReference>
<keyword evidence="3" id="KW-0804">Transcription</keyword>
<dbReference type="InterPro" id="IPR028082">
    <property type="entry name" value="Peripla_BP_I"/>
</dbReference>